<dbReference type="PANTHER" id="PTHR11571">
    <property type="entry name" value="GLUTATHIONE S-TRANSFERASE"/>
    <property type="match status" value="1"/>
</dbReference>
<evidence type="ECO:0000256" key="2">
    <source>
        <dbReference type="ARBA" id="ARBA00022679"/>
    </source>
</evidence>
<evidence type="ECO:0000259" key="6">
    <source>
        <dbReference type="PROSITE" id="PS50405"/>
    </source>
</evidence>
<dbReference type="InterPro" id="IPR004046">
    <property type="entry name" value="GST_C"/>
</dbReference>
<evidence type="ECO:0000313" key="8">
    <source>
        <dbReference type="Proteomes" id="UP001219518"/>
    </source>
</evidence>
<dbReference type="Pfam" id="PF02798">
    <property type="entry name" value="GST_N"/>
    <property type="match status" value="1"/>
</dbReference>
<dbReference type="InterPro" id="IPR050213">
    <property type="entry name" value="GST_superfamily"/>
</dbReference>
<reference evidence="7" key="2">
    <citation type="journal article" date="2023" name="BMC Genomics">
        <title>Pest status, molecular evolution, and epigenetic factors derived from the genome assembly of Frankliniella fusca, a thysanopteran phytovirus vector.</title>
        <authorList>
            <person name="Catto M.A."/>
            <person name="Labadie P.E."/>
            <person name="Jacobson A.L."/>
            <person name="Kennedy G.G."/>
            <person name="Srinivasan R."/>
            <person name="Hunt B.G."/>
        </authorList>
    </citation>
    <scope>NUCLEOTIDE SEQUENCE</scope>
    <source>
        <strain evidence="7">PL_HMW_Pooled</strain>
    </source>
</reference>
<dbReference type="SUPFAM" id="SSF47616">
    <property type="entry name" value="GST C-terminal domain-like"/>
    <property type="match status" value="1"/>
</dbReference>
<comment type="caution">
    <text evidence="7">The sequence shown here is derived from an EMBL/GenBank/DDBJ whole genome shotgun (WGS) entry which is preliminary data.</text>
</comment>
<evidence type="ECO:0000256" key="4">
    <source>
        <dbReference type="ARBA" id="ARBA00047960"/>
    </source>
</evidence>
<dbReference type="InterPro" id="IPR036249">
    <property type="entry name" value="Thioredoxin-like_sf"/>
</dbReference>
<dbReference type="GO" id="GO:0004364">
    <property type="term" value="F:glutathione transferase activity"/>
    <property type="evidence" value="ECO:0007669"/>
    <property type="project" value="UniProtKB-EC"/>
</dbReference>
<evidence type="ECO:0000256" key="3">
    <source>
        <dbReference type="ARBA" id="ARBA00038317"/>
    </source>
</evidence>
<comment type="similarity">
    <text evidence="3">Belongs to the GST superfamily. Sigma family.</text>
</comment>
<dbReference type="Pfam" id="PF14497">
    <property type="entry name" value="GST_C_3"/>
    <property type="match status" value="1"/>
</dbReference>
<dbReference type="CDD" id="cd03039">
    <property type="entry name" value="GST_N_Sigma_like"/>
    <property type="match status" value="1"/>
</dbReference>
<keyword evidence="8" id="KW-1185">Reference proteome</keyword>
<dbReference type="Gene3D" id="3.40.30.10">
    <property type="entry name" value="Glutaredoxin"/>
    <property type="match status" value="1"/>
</dbReference>
<feature type="domain" description="GST C-terminal" evidence="6">
    <location>
        <begin position="81"/>
        <end position="206"/>
    </location>
</feature>
<name>A0AAE1HAA6_9NEOP</name>
<accession>A0AAE1HAA6</accession>
<dbReference type="SFLD" id="SFLDS00019">
    <property type="entry name" value="Glutathione_Transferase_(cytos"/>
    <property type="match status" value="1"/>
</dbReference>
<dbReference type="PANTHER" id="PTHR11571:SF224">
    <property type="entry name" value="HEMATOPOIETIC PROSTAGLANDIN D SYNTHASE"/>
    <property type="match status" value="1"/>
</dbReference>
<proteinExistence type="inferred from homology"/>
<dbReference type="EC" id="2.5.1.18" evidence="1"/>
<dbReference type="InterPro" id="IPR010987">
    <property type="entry name" value="Glutathione-S-Trfase_C-like"/>
</dbReference>
<feature type="domain" description="GST N-terminal" evidence="5">
    <location>
        <begin position="2"/>
        <end position="79"/>
    </location>
</feature>
<dbReference type="InterPro" id="IPR036282">
    <property type="entry name" value="Glutathione-S-Trfase_C_sf"/>
</dbReference>
<evidence type="ECO:0000256" key="1">
    <source>
        <dbReference type="ARBA" id="ARBA00012452"/>
    </source>
</evidence>
<dbReference type="PROSITE" id="PS50405">
    <property type="entry name" value="GST_CTER"/>
    <property type="match status" value="1"/>
</dbReference>
<protein>
    <recommendedName>
        <fullName evidence="1">glutathione transferase</fullName>
        <ecNumber evidence="1">2.5.1.18</ecNumber>
    </recommendedName>
</protein>
<dbReference type="FunFam" id="1.20.1050.10:FF:000030">
    <property type="entry name" value="Glutathione S-transferase S1"/>
    <property type="match status" value="1"/>
</dbReference>
<dbReference type="FunFam" id="3.40.30.10:FF:000035">
    <property type="entry name" value="hematopoietic prostaglandin D synthase"/>
    <property type="match status" value="1"/>
</dbReference>
<dbReference type="InterPro" id="IPR040079">
    <property type="entry name" value="Glutathione_S-Trfase"/>
</dbReference>
<sequence length="206" mass="23519">MPSYKLTYFPVRGRGEHLRLMFAYAKVQYEDNRITQDQWPALKPKTPFGQLPVLEIDGVMVEQSVALARYLAKQFGLDGKTDMERLQADVFVAHIDDLRNQYSAMFREQDPDKKAEILKNIQTNVVPSFFEKLNDRVAKNGGFTAGKTILWSDIILAEFLDALTIRKTIEPADLASKYPHLAKVKDAVFNTPSVKAYLDKRPHTDI</sequence>
<dbReference type="SFLD" id="SFLDG00363">
    <property type="entry name" value="AMPS_(cytGST):_Alpha-__Mu-__Pi"/>
    <property type="match status" value="1"/>
</dbReference>
<dbReference type="EMBL" id="JAHWGI010000773">
    <property type="protein sequence ID" value="KAK3917712.1"/>
    <property type="molecule type" value="Genomic_DNA"/>
</dbReference>
<gene>
    <name evidence="7" type="ORF">KUF71_007190</name>
</gene>
<dbReference type="Proteomes" id="UP001219518">
    <property type="component" value="Unassembled WGS sequence"/>
</dbReference>
<dbReference type="SFLD" id="SFLDG01205">
    <property type="entry name" value="AMPS.1"/>
    <property type="match status" value="1"/>
</dbReference>
<dbReference type="Gene3D" id="1.20.1050.10">
    <property type="match status" value="1"/>
</dbReference>
<evidence type="ECO:0000313" key="7">
    <source>
        <dbReference type="EMBL" id="KAK3917712.1"/>
    </source>
</evidence>
<dbReference type="InterPro" id="IPR004045">
    <property type="entry name" value="Glutathione_S-Trfase_N"/>
</dbReference>
<dbReference type="GO" id="GO:0004602">
    <property type="term" value="F:glutathione peroxidase activity"/>
    <property type="evidence" value="ECO:0007669"/>
    <property type="project" value="UniProtKB-ARBA"/>
</dbReference>
<dbReference type="PROSITE" id="PS50404">
    <property type="entry name" value="GST_NTER"/>
    <property type="match status" value="1"/>
</dbReference>
<dbReference type="CDD" id="cd03192">
    <property type="entry name" value="GST_C_Sigma_like"/>
    <property type="match status" value="1"/>
</dbReference>
<dbReference type="SUPFAM" id="SSF52833">
    <property type="entry name" value="Thioredoxin-like"/>
    <property type="match status" value="1"/>
</dbReference>
<dbReference type="AlphaFoldDB" id="A0AAE1HAA6"/>
<comment type="catalytic activity">
    <reaction evidence="4">
        <text>RX + glutathione = an S-substituted glutathione + a halide anion + H(+)</text>
        <dbReference type="Rhea" id="RHEA:16437"/>
        <dbReference type="ChEBI" id="CHEBI:15378"/>
        <dbReference type="ChEBI" id="CHEBI:16042"/>
        <dbReference type="ChEBI" id="CHEBI:17792"/>
        <dbReference type="ChEBI" id="CHEBI:57925"/>
        <dbReference type="ChEBI" id="CHEBI:90779"/>
        <dbReference type="EC" id="2.5.1.18"/>
    </reaction>
</comment>
<dbReference type="GO" id="GO:0006749">
    <property type="term" value="P:glutathione metabolic process"/>
    <property type="evidence" value="ECO:0007669"/>
    <property type="project" value="TreeGrafter"/>
</dbReference>
<evidence type="ECO:0000259" key="5">
    <source>
        <dbReference type="PROSITE" id="PS50404"/>
    </source>
</evidence>
<organism evidence="7 8">
    <name type="scientific">Frankliniella fusca</name>
    <dbReference type="NCBI Taxonomy" id="407009"/>
    <lineage>
        <taxon>Eukaryota</taxon>
        <taxon>Metazoa</taxon>
        <taxon>Ecdysozoa</taxon>
        <taxon>Arthropoda</taxon>
        <taxon>Hexapoda</taxon>
        <taxon>Insecta</taxon>
        <taxon>Pterygota</taxon>
        <taxon>Neoptera</taxon>
        <taxon>Paraneoptera</taxon>
        <taxon>Thysanoptera</taxon>
        <taxon>Terebrantia</taxon>
        <taxon>Thripoidea</taxon>
        <taxon>Thripidae</taxon>
        <taxon>Frankliniella</taxon>
    </lineage>
</organism>
<keyword evidence="2" id="KW-0808">Transferase</keyword>
<reference evidence="7" key="1">
    <citation type="submission" date="2021-07" db="EMBL/GenBank/DDBJ databases">
        <authorList>
            <person name="Catto M.A."/>
            <person name="Jacobson A."/>
            <person name="Kennedy G."/>
            <person name="Labadie P."/>
            <person name="Hunt B.G."/>
            <person name="Srinivasan R."/>
        </authorList>
    </citation>
    <scope>NUCLEOTIDE SEQUENCE</scope>
    <source>
        <strain evidence="7">PL_HMW_Pooled</strain>
        <tissue evidence="7">Head</tissue>
    </source>
</reference>